<gene>
    <name evidence="2" type="ORF">GM920_01815</name>
</gene>
<dbReference type="InterPro" id="IPR013154">
    <property type="entry name" value="ADH-like_N"/>
</dbReference>
<dbReference type="Pfam" id="PF13602">
    <property type="entry name" value="ADH_zinc_N_2"/>
    <property type="match status" value="1"/>
</dbReference>
<dbReference type="Pfam" id="PF08240">
    <property type="entry name" value="ADH_N"/>
    <property type="match status" value="1"/>
</dbReference>
<dbReference type="Pfam" id="PF08659">
    <property type="entry name" value="KR"/>
    <property type="match status" value="1"/>
</dbReference>
<dbReference type="CDD" id="cd05289">
    <property type="entry name" value="MDR_like_2"/>
    <property type="match status" value="1"/>
</dbReference>
<dbReference type="InterPro" id="IPR011032">
    <property type="entry name" value="GroES-like_sf"/>
</dbReference>
<reference evidence="2 3" key="1">
    <citation type="submission" date="2019-11" db="EMBL/GenBank/DDBJ databases">
        <title>Description of Pedobacter sp. LMG 31462T.</title>
        <authorList>
            <person name="Carlier A."/>
            <person name="Qi S."/>
            <person name="Vandamme P."/>
        </authorList>
    </citation>
    <scope>NUCLEOTIDE SEQUENCE [LARGE SCALE GENOMIC DNA]</scope>
    <source>
        <strain evidence="2 3">LMG 31462</strain>
    </source>
</reference>
<dbReference type="EMBL" id="WNXC01000001">
    <property type="protein sequence ID" value="MBB2147638.1"/>
    <property type="molecule type" value="Genomic_DNA"/>
</dbReference>
<dbReference type="PANTHER" id="PTHR43482">
    <property type="entry name" value="PROTEIN AST1-RELATED"/>
    <property type="match status" value="1"/>
</dbReference>
<keyword evidence="3" id="KW-1185">Reference proteome</keyword>
<dbReference type="PANTHER" id="PTHR43482:SF1">
    <property type="entry name" value="PROTEIN AST1-RELATED"/>
    <property type="match status" value="1"/>
</dbReference>
<dbReference type="Gene3D" id="3.40.50.720">
    <property type="entry name" value="NAD(P)-binding Rossmann-like Domain"/>
    <property type="match status" value="1"/>
</dbReference>
<dbReference type="SUPFAM" id="SSF50129">
    <property type="entry name" value="GroES-like"/>
    <property type="match status" value="1"/>
</dbReference>
<evidence type="ECO:0000259" key="1">
    <source>
        <dbReference type="SMART" id="SM00829"/>
    </source>
</evidence>
<comment type="caution">
    <text evidence="2">The sequence shown here is derived from an EMBL/GenBank/DDBJ whole genome shotgun (WGS) entry which is preliminary data.</text>
</comment>
<dbReference type="Gene3D" id="3.90.180.10">
    <property type="entry name" value="Medium-chain alcohol dehydrogenases, catalytic domain"/>
    <property type="match status" value="1"/>
</dbReference>
<dbReference type="Proteomes" id="UP000636110">
    <property type="component" value="Unassembled WGS sequence"/>
</dbReference>
<sequence>MKAIVLKKIGGTENFEFSKNIALPAVGPEEVLVKIIATAFNPIDYQMRKGGSESTRMHSPVLGREFSGIVIQVGHAVNHFNPGQAVFAASGSMGSNGSYAEYMLVPATILALKPSNISFQEAAAVPVVYLTALQIVDRLKISPTATVLITGAAGGVGLALVKLLLDRGHKNLVLTAGNPKSQAILIGTGLAASQIVNYHSQDLAMLILAKNQGEMFDVCIDLVGGEMSELCAQVIRVNGSYADVTAFETAKARSDFFDKGAVVYHISNYAHSLSNNFKWYGAQLSRIAEMIGSNRITVPPILVLESFSTQSVADAHQILEENRTNGKKIVMNIN</sequence>
<proteinExistence type="predicted"/>
<dbReference type="InterPro" id="IPR036291">
    <property type="entry name" value="NAD(P)-bd_dom_sf"/>
</dbReference>
<dbReference type="SMART" id="SM00829">
    <property type="entry name" value="PKS_ER"/>
    <property type="match status" value="1"/>
</dbReference>
<dbReference type="InterPro" id="IPR020843">
    <property type="entry name" value="ER"/>
</dbReference>
<name>A0ABR6EQV3_9SPHI</name>
<evidence type="ECO:0000313" key="2">
    <source>
        <dbReference type="EMBL" id="MBB2147638.1"/>
    </source>
</evidence>
<feature type="domain" description="Enoyl reductase (ER)" evidence="1">
    <location>
        <begin position="10"/>
        <end position="330"/>
    </location>
</feature>
<evidence type="ECO:0000313" key="3">
    <source>
        <dbReference type="Proteomes" id="UP000636110"/>
    </source>
</evidence>
<organism evidence="2 3">
    <name type="scientific">Pedobacter gandavensis</name>
    <dbReference type="NCBI Taxonomy" id="2679963"/>
    <lineage>
        <taxon>Bacteria</taxon>
        <taxon>Pseudomonadati</taxon>
        <taxon>Bacteroidota</taxon>
        <taxon>Sphingobacteriia</taxon>
        <taxon>Sphingobacteriales</taxon>
        <taxon>Sphingobacteriaceae</taxon>
        <taxon>Pedobacter</taxon>
    </lineage>
</organism>
<dbReference type="InterPro" id="IPR052585">
    <property type="entry name" value="Lipid_raft_assoc_Zn_ADH"/>
</dbReference>
<dbReference type="InterPro" id="IPR013968">
    <property type="entry name" value="PKS_KR"/>
</dbReference>
<protein>
    <submittedName>
        <fullName evidence="2">Zinc-binding dehydrogenase</fullName>
    </submittedName>
</protein>
<accession>A0ABR6EQV3</accession>
<dbReference type="SUPFAM" id="SSF51735">
    <property type="entry name" value="NAD(P)-binding Rossmann-fold domains"/>
    <property type="match status" value="1"/>
</dbReference>